<feature type="domain" description="DinB-like" evidence="1">
    <location>
        <begin position="19"/>
        <end position="139"/>
    </location>
</feature>
<reference evidence="2 3" key="1">
    <citation type="submission" date="2024-02" db="EMBL/GenBank/DDBJ databases">
        <title>Seven novel Bacillus-like species.</title>
        <authorList>
            <person name="Liu G."/>
        </authorList>
    </citation>
    <scope>NUCLEOTIDE SEQUENCE [LARGE SCALE GENOMIC DNA]</scope>
    <source>
        <strain evidence="2 3">FJAT-52054</strain>
    </source>
</reference>
<dbReference type="Pfam" id="PF12867">
    <property type="entry name" value="DinB_2"/>
    <property type="match status" value="1"/>
</dbReference>
<organism evidence="2 3">
    <name type="scientific">Metabacillus sediminis</name>
    <dbReference type="NCBI Taxonomy" id="3117746"/>
    <lineage>
        <taxon>Bacteria</taxon>
        <taxon>Bacillati</taxon>
        <taxon>Bacillota</taxon>
        <taxon>Bacilli</taxon>
        <taxon>Bacillales</taxon>
        <taxon>Bacillaceae</taxon>
        <taxon>Metabacillus</taxon>
    </lineage>
</organism>
<dbReference type="Proteomes" id="UP001377337">
    <property type="component" value="Chromosome"/>
</dbReference>
<keyword evidence="3" id="KW-1185">Reference proteome</keyword>
<evidence type="ECO:0000259" key="1">
    <source>
        <dbReference type="Pfam" id="PF12867"/>
    </source>
</evidence>
<name>A0ABZ2NNI7_9BACI</name>
<evidence type="ECO:0000313" key="3">
    <source>
        <dbReference type="Proteomes" id="UP001377337"/>
    </source>
</evidence>
<proteinExistence type="predicted"/>
<sequence>MADQQEKAFKGSAWHGPSLLEALEDVDFAKAYKHPLPGAHSIWEIVLHVASTNETVTKRLHGAPATMTPEEDWPSIETADAGSWQAALDRLSQSHEKLIEALKTVSEDRLDDPIIEEFSPVYITVHGNIQHVIYHAGQIMLLKKQ</sequence>
<accession>A0ABZ2NNI7</accession>
<protein>
    <submittedName>
        <fullName evidence="2">DinB family protein</fullName>
    </submittedName>
</protein>
<gene>
    <name evidence="2" type="ORF">WCV65_20510</name>
</gene>
<dbReference type="RefSeq" id="WP_338782390.1">
    <property type="nucleotide sequence ID" value="NZ_CP147407.1"/>
</dbReference>
<dbReference type="EMBL" id="CP147407">
    <property type="protein sequence ID" value="WXB99107.1"/>
    <property type="molecule type" value="Genomic_DNA"/>
</dbReference>
<evidence type="ECO:0000313" key="2">
    <source>
        <dbReference type="EMBL" id="WXB99107.1"/>
    </source>
</evidence>
<dbReference type="SUPFAM" id="SSF109854">
    <property type="entry name" value="DinB/YfiT-like putative metalloenzymes"/>
    <property type="match status" value="1"/>
</dbReference>
<dbReference type="InterPro" id="IPR024775">
    <property type="entry name" value="DinB-like"/>
</dbReference>
<dbReference type="Gene3D" id="1.20.120.450">
    <property type="entry name" value="dinb family like domain"/>
    <property type="match status" value="1"/>
</dbReference>
<dbReference type="InterPro" id="IPR034660">
    <property type="entry name" value="DinB/YfiT-like"/>
</dbReference>